<dbReference type="AlphaFoldDB" id="A0A7T9I1Q1"/>
<organism evidence="1">
    <name type="scientific">Candidatus Iainarchaeum sp</name>
    <dbReference type="NCBI Taxonomy" id="3101447"/>
    <lineage>
        <taxon>Archaea</taxon>
        <taxon>Candidatus Iainarchaeota</taxon>
        <taxon>Candidatus Iainarchaeia</taxon>
        <taxon>Candidatus Iainarchaeales</taxon>
        <taxon>Candidatus Iainarchaeaceae</taxon>
        <taxon>Candidatus Iainarchaeum</taxon>
    </lineage>
</organism>
<proteinExistence type="predicted"/>
<evidence type="ECO:0008006" key="2">
    <source>
        <dbReference type="Google" id="ProtNLM"/>
    </source>
</evidence>
<name>A0A7T9I1Q1_9ARCH</name>
<dbReference type="EMBL" id="CP064981">
    <property type="protein sequence ID" value="QQR92645.1"/>
    <property type="molecule type" value="Genomic_DNA"/>
</dbReference>
<evidence type="ECO:0000313" key="1">
    <source>
        <dbReference type="EMBL" id="QQR92645.1"/>
    </source>
</evidence>
<accession>A0A7T9I1Q1</accession>
<dbReference type="Proteomes" id="UP000596004">
    <property type="component" value="Chromosome"/>
</dbReference>
<reference evidence="1" key="1">
    <citation type="submission" date="2020-11" db="EMBL/GenBank/DDBJ databases">
        <title>Connecting structure to function with the recovery of over 1000 high-quality activated sludge metagenome-assembled genomes encoding full-length rRNA genes using long-read sequencing.</title>
        <authorList>
            <person name="Singleton C.M."/>
            <person name="Petriglieri F."/>
            <person name="Kristensen J.M."/>
            <person name="Kirkegaard R.H."/>
            <person name="Michaelsen T.Y."/>
            <person name="Andersen M.H."/>
            <person name="Karst S.M."/>
            <person name="Dueholm M.S."/>
            <person name="Nielsen P.H."/>
            <person name="Albertsen M."/>
        </authorList>
    </citation>
    <scope>NUCLEOTIDE SEQUENCE</scope>
    <source>
        <strain evidence="1">Fred_18-Q3-R57-64_BAT3C.431</strain>
    </source>
</reference>
<protein>
    <recommendedName>
        <fullName evidence="2">OB-fold nucleic acid binding domain-containing protein</fullName>
    </recommendedName>
</protein>
<gene>
    <name evidence="1" type="ORF">IPJ89_00155</name>
</gene>
<sequence length="119" mass="13226">MIFSAQQRAMGWALLGIACLMGLAWMDAQALHHSSSLHALQSLPLPARVAFDASIVSVREVGSALLLELENNGKISCYWRKPPALRFFFPHERVRIQGKLELTPRGKLCVVDSLVRVTD</sequence>